<name>A0ACA9YG29_9ASCO</name>
<organism evidence="1 2">
    <name type="scientific">[Candida] jaroonii</name>
    <dbReference type="NCBI Taxonomy" id="467808"/>
    <lineage>
        <taxon>Eukaryota</taxon>
        <taxon>Fungi</taxon>
        <taxon>Dikarya</taxon>
        <taxon>Ascomycota</taxon>
        <taxon>Saccharomycotina</taxon>
        <taxon>Pichiomycetes</taxon>
        <taxon>Debaryomycetaceae</taxon>
        <taxon>Yamadazyma</taxon>
    </lineage>
</organism>
<comment type="caution">
    <text evidence="1">The sequence shown here is derived from an EMBL/GenBank/DDBJ whole genome shotgun (WGS) entry which is preliminary data.</text>
</comment>
<reference evidence="1" key="1">
    <citation type="submission" date="2022-06" db="EMBL/GenBank/DDBJ databases">
        <authorList>
            <person name="Legras J.-L."/>
            <person name="Devillers H."/>
            <person name="Grondin C."/>
        </authorList>
    </citation>
    <scope>NUCLEOTIDE SEQUENCE</scope>
    <source>
        <strain evidence="1">CLIB 1444</strain>
    </source>
</reference>
<proteinExistence type="predicted"/>
<gene>
    <name evidence="1" type="ORF">CLIB1444_22S00760</name>
</gene>
<sequence length="393" mass="45727">MISHSHRMDFDPLSLFTPIVREIPTESPSNTFISKDSVEEQVVEVFEDEDHLTPLHILDFPLLQLKPPFEVLLVLLRLISLNEVWNFQQDEEDREDPLVVFQDKKIPLEIVYISIEWFKVYCTRLDSVIKLSCVPKLAFALKKTNDYNDYLTRIISSDLGWLNDEQIAIIHKETSLRISENCGRTAQPELIRKIKLHNMEKLGKEYIKLKEPALTSDNLGLKTWGSSLILSQRLINDHELKEPILELGSGTGLIGIILSCLKFEVYLTDLPDIVPNLKENMIINDCSGIIDELDWKNCEPFLKKYPVDFNTIILSDPIYSPDHPQLIYEVLNRLCKPTTEILIQIPLRRNYEDIRSKLWDLLNKKYREVYSDIERGSDEFGDTTYCFKKFVPL</sequence>
<keyword evidence="2" id="KW-1185">Reference proteome</keyword>
<evidence type="ECO:0000313" key="1">
    <source>
        <dbReference type="EMBL" id="CAH6723900.1"/>
    </source>
</evidence>
<protein>
    <submittedName>
        <fullName evidence="1">Protein-lysine N-methyltransferase Efm2p</fullName>
    </submittedName>
</protein>
<accession>A0ACA9YG29</accession>
<evidence type="ECO:0000313" key="2">
    <source>
        <dbReference type="Proteomes" id="UP001152531"/>
    </source>
</evidence>
<dbReference type="Proteomes" id="UP001152531">
    <property type="component" value="Unassembled WGS sequence"/>
</dbReference>
<dbReference type="EMBL" id="CALSDN010000022">
    <property type="protein sequence ID" value="CAH6723900.1"/>
    <property type="molecule type" value="Genomic_DNA"/>
</dbReference>